<evidence type="ECO:0000313" key="1">
    <source>
        <dbReference type="WBParaSite" id="MCU_012198-RB"/>
    </source>
</evidence>
<protein>
    <submittedName>
        <fullName evidence="1">Secreted protein</fullName>
    </submittedName>
</protein>
<reference evidence="1" key="1">
    <citation type="submission" date="2019-11" db="UniProtKB">
        <authorList>
            <consortium name="WormBaseParasite"/>
        </authorList>
    </citation>
    <scope>IDENTIFICATION</scope>
</reference>
<name>A0A5K3G251_MESCO</name>
<dbReference type="WBParaSite" id="MCU_012198-RB">
    <property type="protein sequence ID" value="MCU_012198-RB"/>
    <property type="gene ID" value="MCU_012198"/>
</dbReference>
<dbReference type="AlphaFoldDB" id="A0A5K3G251"/>
<organism evidence="1">
    <name type="scientific">Mesocestoides corti</name>
    <name type="common">Flatworm</name>
    <dbReference type="NCBI Taxonomy" id="53468"/>
    <lineage>
        <taxon>Eukaryota</taxon>
        <taxon>Metazoa</taxon>
        <taxon>Spiralia</taxon>
        <taxon>Lophotrochozoa</taxon>
        <taxon>Platyhelminthes</taxon>
        <taxon>Cestoda</taxon>
        <taxon>Eucestoda</taxon>
        <taxon>Cyclophyllidea</taxon>
        <taxon>Mesocestoididae</taxon>
        <taxon>Mesocestoides</taxon>
    </lineage>
</organism>
<proteinExistence type="predicted"/>
<accession>A0A5K3G251</accession>
<sequence>MRLLPLSLAASFMQLLVRFRGDRIFGQTFSPQLITFCVMKCCTMQCAMQCA</sequence>